<dbReference type="SUPFAM" id="SSF57492">
    <property type="entry name" value="Trefoil"/>
    <property type="match status" value="1"/>
</dbReference>
<evidence type="ECO:0000256" key="4">
    <source>
        <dbReference type="ARBA" id="ARBA00023157"/>
    </source>
</evidence>
<dbReference type="SMART" id="SM00018">
    <property type="entry name" value="PD"/>
    <property type="match status" value="1"/>
</dbReference>
<keyword evidence="6" id="KW-0326">Glycosidase</keyword>
<keyword evidence="6" id="KW-0378">Hydrolase</keyword>
<dbReference type="AlphaFoldDB" id="A0A9Q0RLE0"/>
<dbReference type="InterPro" id="IPR000322">
    <property type="entry name" value="Glyco_hydro_31_TIM"/>
</dbReference>
<dbReference type="PANTHER" id="PTHR22762:SF131">
    <property type="entry name" value="GLYCOSIDE HYDROLASE FAMILY 31 N-TERMINAL DOMAIN-CONTAINING PROTEIN"/>
    <property type="match status" value="1"/>
</dbReference>
<feature type="domain" description="P-type" evidence="8">
    <location>
        <begin position="108"/>
        <end position="170"/>
    </location>
</feature>
<dbReference type="Gene3D" id="3.20.20.80">
    <property type="entry name" value="Glycosidases"/>
    <property type="match status" value="1"/>
</dbReference>
<dbReference type="PROSITE" id="PS51448">
    <property type="entry name" value="P_TREFOIL_2"/>
    <property type="match status" value="1"/>
</dbReference>
<dbReference type="SUPFAM" id="SSF51011">
    <property type="entry name" value="Glycosyl hydrolase domain"/>
    <property type="match status" value="1"/>
</dbReference>
<dbReference type="Pfam" id="PF13802">
    <property type="entry name" value="Gal_mutarotas_2"/>
    <property type="match status" value="1"/>
</dbReference>
<evidence type="ECO:0000313" key="10">
    <source>
        <dbReference type="Proteomes" id="UP001142055"/>
    </source>
</evidence>
<dbReference type="CDD" id="cd00111">
    <property type="entry name" value="Trefoil"/>
    <property type="match status" value="1"/>
</dbReference>
<dbReference type="InterPro" id="IPR048395">
    <property type="entry name" value="Glyco_hydro_31_C"/>
</dbReference>
<dbReference type="Proteomes" id="UP001142055">
    <property type="component" value="Chromosome 3"/>
</dbReference>
<keyword evidence="10" id="KW-1185">Reference proteome</keyword>
<dbReference type="Gene3D" id="2.60.40.1760">
    <property type="entry name" value="glycosyl hydrolase (family 31)"/>
    <property type="match status" value="1"/>
</dbReference>
<dbReference type="Gene3D" id="2.60.40.1180">
    <property type="entry name" value="Golgi alpha-mannosidase II"/>
    <property type="match status" value="2"/>
</dbReference>
<dbReference type="GO" id="GO:0030246">
    <property type="term" value="F:carbohydrate binding"/>
    <property type="evidence" value="ECO:0007669"/>
    <property type="project" value="InterPro"/>
</dbReference>
<keyword evidence="7" id="KW-1133">Transmembrane helix</keyword>
<comment type="caution">
    <text evidence="5">Lacks conserved residue(s) required for the propagation of feature annotation.</text>
</comment>
<evidence type="ECO:0000256" key="5">
    <source>
        <dbReference type="PROSITE-ProRule" id="PRU00779"/>
    </source>
</evidence>
<dbReference type="GO" id="GO:0004558">
    <property type="term" value="F:alpha-1,4-glucosidase activity"/>
    <property type="evidence" value="ECO:0007669"/>
    <property type="project" value="TreeGrafter"/>
</dbReference>
<dbReference type="GO" id="GO:0005975">
    <property type="term" value="P:carbohydrate metabolic process"/>
    <property type="evidence" value="ECO:0007669"/>
    <property type="project" value="InterPro"/>
</dbReference>
<comment type="subcellular location">
    <subcellularLocation>
        <location evidence="1">Endomembrane system</location>
    </subcellularLocation>
</comment>
<feature type="transmembrane region" description="Helical" evidence="7">
    <location>
        <begin position="57"/>
        <end position="77"/>
    </location>
</feature>
<dbReference type="EMBL" id="JAPWDV010000003">
    <property type="protein sequence ID" value="KAJ6218616.1"/>
    <property type="molecule type" value="Genomic_DNA"/>
</dbReference>
<dbReference type="CDD" id="cd06602">
    <property type="entry name" value="GH31_MGAM_SI_GAA"/>
    <property type="match status" value="1"/>
</dbReference>
<protein>
    <recommendedName>
        <fullName evidence="8">P-type domain-containing protein</fullName>
    </recommendedName>
</protein>
<gene>
    <name evidence="9" type="ORF">RDWZM_009773</name>
</gene>
<evidence type="ECO:0000256" key="7">
    <source>
        <dbReference type="SAM" id="Phobius"/>
    </source>
</evidence>
<keyword evidence="3 7" id="KW-0472">Membrane</keyword>
<dbReference type="Pfam" id="PF01055">
    <property type="entry name" value="Glyco_hydro_31_2nd"/>
    <property type="match status" value="1"/>
</dbReference>
<comment type="similarity">
    <text evidence="2 6">Belongs to the glycosyl hydrolase 31 family.</text>
</comment>
<dbReference type="Pfam" id="PF21365">
    <property type="entry name" value="Glyco_hydro_31_3rd"/>
    <property type="match status" value="1"/>
</dbReference>
<dbReference type="PROSITE" id="PS00025">
    <property type="entry name" value="P_TREFOIL_1"/>
    <property type="match status" value="1"/>
</dbReference>
<evidence type="ECO:0000313" key="9">
    <source>
        <dbReference type="EMBL" id="KAJ6218616.1"/>
    </source>
</evidence>
<reference evidence="9" key="1">
    <citation type="submission" date="2022-12" db="EMBL/GenBank/DDBJ databases">
        <title>Genome assemblies of Blomia tropicalis.</title>
        <authorList>
            <person name="Cui Y."/>
        </authorList>
    </citation>
    <scope>NUCLEOTIDE SEQUENCE</scope>
    <source>
        <tissue evidence="9">Adult mites</tissue>
    </source>
</reference>
<dbReference type="SUPFAM" id="SSF74650">
    <property type="entry name" value="Galactose mutarotase-like"/>
    <property type="match status" value="1"/>
</dbReference>
<dbReference type="PANTHER" id="PTHR22762">
    <property type="entry name" value="ALPHA-GLUCOSIDASE"/>
    <property type="match status" value="1"/>
</dbReference>
<sequence length="997" mass="114941">MNSKSIDSTRFDAIMDKDNIELFNRDYLDDSTNQRWMQFMEHKRRQHYESRRRCTRGITWTFISCFAIAMLFLMLAMNGNEVELEYEDDNDFQWERNKLEESSVTYIEQCMAIPPNSRIDCNPDPPISAEVCQSRGCCWMPSSNESSENMNLLKKNVLPPLNVPYCFFGSDYHGYNVSNVQTINDNQKVINLQRIRDSGFVNDVKNVRIQIDELSSNVLRIKMIDSDSSRYEVPIPVLNLPKRNEVLESLNEKMYQVEMNSTDFMLTVYRAKTKAIVFNVNLGQLIYSNQFIQITNKLASNFIFGIGENRESFRKLTNWKRYTLFARDQWPVPDRALYGSHPFYLATESDNSSHGVFLFNSNAMDIITQPMPAITYRTIGGILDFFLFLGPTSENVIEQYHQLIGLPTMPAYWTLGFHLSRYGYRNLSNLEKTFRRTRKAEIPFDVQWTDIDMFDSNNDFTYDRKRFDGLPKFIEHLHSINMRFVPMFDCGISSGEHPPQSYLPYKMGLEMNVFVRNGTNQPFEGKVWNSKSTVWPDFTHPNATKYWTRQFAEYHKTIQFDGAWIDMNEPSNFLDGAFNGCPTNSTLETPQYTPGMVEDSLTLNHKTLCMSARHSIGLHYNLHNLYGISEAIVTKSALESVLKRRSFILSRSTAPGHGHFAAHWDGDILSDWPSMKWSISSILNFNIFGVPLIGADICGFNGNTTIELCARWHQLGAFYTFVRNHNTDNAIDQDPVALGPLVVKAAKNALKLRYALLPYLYTQFYRVHRKGGTILRPLFFEFVHDQVVQEIETQFMWGSSIMVAPALSINETETSVYFPSGTWFHSYNFTRINTIGKFLPQLASFDYPNVYFRAGSIIPTLRPMLTTDETHSGNFTLLVALSSENGHAEGDLYLDSGDGLDTEVLGHYNLYSFKVEKKILEIKSSHLGYSTEQMIDNVLILGIDKSPIEIKINGRSMKSWSYSKNKIHINSLNLPLYDLKTIDKSKLIQIHYQIEWV</sequence>
<proteinExistence type="inferred from homology"/>
<dbReference type="CDD" id="cd14752">
    <property type="entry name" value="GH31_N"/>
    <property type="match status" value="1"/>
</dbReference>
<evidence type="ECO:0000256" key="6">
    <source>
        <dbReference type="RuleBase" id="RU361185"/>
    </source>
</evidence>
<keyword evidence="4" id="KW-1015">Disulfide bond</keyword>
<name>A0A9Q0RLE0_BLOTA</name>
<dbReference type="InterPro" id="IPR017853">
    <property type="entry name" value="GH"/>
</dbReference>
<dbReference type="InterPro" id="IPR025887">
    <property type="entry name" value="Glyco_hydro_31_N_dom"/>
</dbReference>
<dbReference type="InterPro" id="IPR017957">
    <property type="entry name" value="P_trefoil_CS"/>
</dbReference>
<dbReference type="SUPFAM" id="SSF51445">
    <property type="entry name" value="(Trans)glycosidases"/>
    <property type="match status" value="1"/>
</dbReference>
<accession>A0A9Q0RLE0</accession>
<evidence type="ECO:0000256" key="2">
    <source>
        <dbReference type="ARBA" id="ARBA00007806"/>
    </source>
</evidence>
<dbReference type="Pfam" id="PF00088">
    <property type="entry name" value="Trefoil"/>
    <property type="match status" value="1"/>
</dbReference>
<keyword evidence="7" id="KW-0812">Transmembrane</keyword>
<evidence type="ECO:0000256" key="3">
    <source>
        <dbReference type="ARBA" id="ARBA00023136"/>
    </source>
</evidence>
<organism evidence="9 10">
    <name type="scientific">Blomia tropicalis</name>
    <name type="common">Mite</name>
    <dbReference type="NCBI Taxonomy" id="40697"/>
    <lineage>
        <taxon>Eukaryota</taxon>
        <taxon>Metazoa</taxon>
        <taxon>Ecdysozoa</taxon>
        <taxon>Arthropoda</taxon>
        <taxon>Chelicerata</taxon>
        <taxon>Arachnida</taxon>
        <taxon>Acari</taxon>
        <taxon>Acariformes</taxon>
        <taxon>Sarcoptiformes</taxon>
        <taxon>Astigmata</taxon>
        <taxon>Glycyphagoidea</taxon>
        <taxon>Echimyopodidae</taxon>
        <taxon>Blomia</taxon>
    </lineage>
</organism>
<dbReference type="Gene3D" id="4.10.110.10">
    <property type="entry name" value="Spasmolytic Protein, domain 1"/>
    <property type="match status" value="1"/>
</dbReference>
<comment type="caution">
    <text evidence="9">The sequence shown here is derived from an EMBL/GenBank/DDBJ whole genome shotgun (WGS) entry which is preliminary data.</text>
</comment>
<dbReference type="GO" id="GO:0012505">
    <property type="term" value="C:endomembrane system"/>
    <property type="evidence" value="ECO:0007669"/>
    <property type="project" value="UniProtKB-SubCell"/>
</dbReference>
<evidence type="ECO:0000259" key="8">
    <source>
        <dbReference type="PROSITE" id="PS51448"/>
    </source>
</evidence>
<dbReference type="InterPro" id="IPR044913">
    <property type="entry name" value="P_trefoil_dom_sf"/>
</dbReference>
<dbReference type="InterPro" id="IPR000519">
    <property type="entry name" value="P_trefoil_dom"/>
</dbReference>
<dbReference type="InterPro" id="IPR011013">
    <property type="entry name" value="Gal_mutarotase_sf_dom"/>
</dbReference>
<dbReference type="OMA" id="NYTASPF"/>
<evidence type="ECO:0000256" key="1">
    <source>
        <dbReference type="ARBA" id="ARBA00004308"/>
    </source>
</evidence>
<dbReference type="InterPro" id="IPR013780">
    <property type="entry name" value="Glyco_hydro_b"/>
</dbReference>